<sequence length="130" mass="15092">MKSIDMLILCLAATFVASLAFYLIYGKFTERKFDLIADKFKKQFGYMPFSMTAGKGGSFFFWGYKESFLMSALIFPKFPATKRTLKEEEISFFKNLKTNEISWFYIKYTALIIGLISFISLLIILKMQSN</sequence>
<evidence type="ECO:0000313" key="2">
    <source>
        <dbReference type="EMBL" id="MFC6363675.1"/>
    </source>
</evidence>
<protein>
    <recommendedName>
        <fullName evidence="4">DUF3899 domain-containing protein</fullName>
    </recommendedName>
</protein>
<evidence type="ECO:0000313" key="3">
    <source>
        <dbReference type="Proteomes" id="UP001596215"/>
    </source>
</evidence>
<reference evidence="3" key="1">
    <citation type="journal article" date="2019" name="Int. J. Syst. Evol. Microbiol.">
        <title>The Global Catalogue of Microorganisms (GCM) 10K type strain sequencing project: providing services to taxonomists for standard genome sequencing and annotation.</title>
        <authorList>
            <consortium name="The Broad Institute Genomics Platform"/>
            <consortium name="The Broad Institute Genome Sequencing Center for Infectious Disease"/>
            <person name="Wu L."/>
            <person name="Ma J."/>
        </authorList>
    </citation>
    <scope>NUCLEOTIDE SEQUENCE [LARGE SCALE GENOMIC DNA]</scope>
    <source>
        <strain evidence="3">CGMCC 4.1530</strain>
    </source>
</reference>
<organism evidence="2 3">
    <name type="scientific">Tatumella punctata</name>
    <dbReference type="NCBI Taxonomy" id="399969"/>
    <lineage>
        <taxon>Bacteria</taxon>
        <taxon>Pseudomonadati</taxon>
        <taxon>Pseudomonadota</taxon>
        <taxon>Gammaproteobacteria</taxon>
        <taxon>Enterobacterales</taxon>
        <taxon>Erwiniaceae</taxon>
        <taxon>Tatumella</taxon>
    </lineage>
</organism>
<comment type="caution">
    <text evidence="2">The sequence shown here is derived from an EMBL/GenBank/DDBJ whole genome shotgun (WGS) entry which is preliminary data.</text>
</comment>
<feature type="transmembrane region" description="Helical" evidence="1">
    <location>
        <begin position="105"/>
        <end position="125"/>
    </location>
</feature>
<proteinExistence type="predicted"/>
<evidence type="ECO:0008006" key="4">
    <source>
        <dbReference type="Google" id="ProtNLM"/>
    </source>
</evidence>
<keyword evidence="3" id="KW-1185">Reference proteome</keyword>
<dbReference type="EMBL" id="JBHSUC010000051">
    <property type="protein sequence ID" value="MFC6363675.1"/>
    <property type="molecule type" value="Genomic_DNA"/>
</dbReference>
<keyword evidence="1" id="KW-0472">Membrane</keyword>
<dbReference type="Proteomes" id="UP001596215">
    <property type="component" value="Unassembled WGS sequence"/>
</dbReference>
<accession>A0ABW1VUQ0</accession>
<gene>
    <name evidence="2" type="ORF">ACFP73_16625</name>
</gene>
<keyword evidence="1" id="KW-0812">Transmembrane</keyword>
<name>A0ABW1VUQ0_9GAMM</name>
<keyword evidence="1" id="KW-1133">Transmembrane helix</keyword>
<feature type="transmembrane region" description="Helical" evidence="1">
    <location>
        <begin position="46"/>
        <end position="64"/>
    </location>
</feature>
<feature type="transmembrane region" description="Helical" evidence="1">
    <location>
        <begin position="6"/>
        <end position="25"/>
    </location>
</feature>
<evidence type="ECO:0000256" key="1">
    <source>
        <dbReference type="SAM" id="Phobius"/>
    </source>
</evidence>
<dbReference type="RefSeq" id="WP_249213207.1">
    <property type="nucleotide sequence ID" value="NZ_BAAAFW010000031.1"/>
</dbReference>